<dbReference type="InterPro" id="IPR002059">
    <property type="entry name" value="CSP_DNA-bd"/>
</dbReference>
<dbReference type="EMBL" id="BMQB01000007">
    <property type="protein sequence ID" value="GGK00012.1"/>
    <property type="molecule type" value="Genomic_DNA"/>
</dbReference>
<name>A0A8J3BDB8_9ACTN</name>
<feature type="region of interest" description="Disordered" evidence="1">
    <location>
        <begin position="66"/>
        <end position="101"/>
    </location>
</feature>
<reference evidence="3" key="1">
    <citation type="journal article" date="2014" name="Int. J. Syst. Evol. Microbiol.">
        <title>Complete genome sequence of Corynebacterium casei LMG S-19264T (=DSM 44701T), isolated from a smear-ripened cheese.</title>
        <authorList>
            <consortium name="US DOE Joint Genome Institute (JGI-PGF)"/>
            <person name="Walter F."/>
            <person name="Albersmeier A."/>
            <person name="Kalinowski J."/>
            <person name="Ruckert C."/>
        </authorList>
    </citation>
    <scope>NUCLEOTIDE SEQUENCE</scope>
    <source>
        <strain evidence="3">JCM 3090</strain>
    </source>
</reference>
<organism evidence="3 4">
    <name type="scientific">Pilimelia anulata</name>
    <dbReference type="NCBI Taxonomy" id="53371"/>
    <lineage>
        <taxon>Bacteria</taxon>
        <taxon>Bacillati</taxon>
        <taxon>Actinomycetota</taxon>
        <taxon>Actinomycetes</taxon>
        <taxon>Micromonosporales</taxon>
        <taxon>Micromonosporaceae</taxon>
        <taxon>Pilimelia</taxon>
    </lineage>
</organism>
<sequence length="101" mass="11138">MQRYDPDEGWGVIDGADVPGECWVHFSAIAADGYRQLVQGQMVFFRAEPVAQDGYAFRAVKVWTGATEPPDRPSPRTSPNAYHTSLTLTFESPHPDDQAGV</sequence>
<dbReference type="GO" id="GO:0003676">
    <property type="term" value="F:nucleic acid binding"/>
    <property type="evidence" value="ECO:0007669"/>
    <property type="project" value="InterPro"/>
</dbReference>
<evidence type="ECO:0000313" key="4">
    <source>
        <dbReference type="Proteomes" id="UP000649739"/>
    </source>
</evidence>
<accession>A0A8J3BDB8</accession>
<comment type="caution">
    <text evidence="3">The sequence shown here is derived from an EMBL/GenBank/DDBJ whole genome shotgun (WGS) entry which is preliminary data.</text>
</comment>
<reference evidence="3" key="2">
    <citation type="submission" date="2020-09" db="EMBL/GenBank/DDBJ databases">
        <authorList>
            <person name="Sun Q."/>
            <person name="Ohkuma M."/>
        </authorList>
    </citation>
    <scope>NUCLEOTIDE SEQUENCE</scope>
    <source>
        <strain evidence="3">JCM 3090</strain>
    </source>
</reference>
<evidence type="ECO:0000313" key="3">
    <source>
        <dbReference type="EMBL" id="GGK00012.1"/>
    </source>
</evidence>
<protein>
    <recommendedName>
        <fullName evidence="2">CSD domain-containing protein</fullName>
    </recommendedName>
</protein>
<proteinExistence type="predicted"/>
<dbReference type="SUPFAM" id="SSF50249">
    <property type="entry name" value="Nucleic acid-binding proteins"/>
    <property type="match status" value="1"/>
</dbReference>
<dbReference type="AlphaFoldDB" id="A0A8J3BDB8"/>
<dbReference type="Pfam" id="PF00313">
    <property type="entry name" value="CSD"/>
    <property type="match status" value="1"/>
</dbReference>
<keyword evidence="4" id="KW-1185">Reference proteome</keyword>
<feature type="compositionally biased region" description="Polar residues" evidence="1">
    <location>
        <begin position="75"/>
        <end position="90"/>
    </location>
</feature>
<evidence type="ECO:0000259" key="2">
    <source>
        <dbReference type="PROSITE" id="PS51857"/>
    </source>
</evidence>
<dbReference type="Gene3D" id="2.40.50.140">
    <property type="entry name" value="Nucleic acid-binding proteins"/>
    <property type="match status" value="1"/>
</dbReference>
<dbReference type="Proteomes" id="UP000649739">
    <property type="component" value="Unassembled WGS sequence"/>
</dbReference>
<gene>
    <name evidence="3" type="ORF">GCM10010123_32300</name>
</gene>
<dbReference type="PROSITE" id="PS51857">
    <property type="entry name" value="CSD_2"/>
    <property type="match status" value="1"/>
</dbReference>
<feature type="domain" description="CSD" evidence="2">
    <location>
        <begin position="1"/>
        <end position="64"/>
    </location>
</feature>
<evidence type="ECO:0000256" key="1">
    <source>
        <dbReference type="SAM" id="MobiDB-lite"/>
    </source>
</evidence>
<dbReference type="RefSeq" id="WP_229784075.1">
    <property type="nucleotide sequence ID" value="NZ_BMQB01000007.1"/>
</dbReference>
<dbReference type="InterPro" id="IPR012340">
    <property type="entry name" value="NA-bd_OB-fold"/>
</dbReference>